<name>A0AAV4CY30_9GAST</name>
<comment type="caution">
    <text evidence="1">The sequence shown here is derived from an EMBL/GenBank/DDBJ whole genome shotgun (WGS) entry which is preliminary data.</text>
</comment>
<protein>
    <submittedName>
        <fullName evidence="1">Uncharacterized protein</fullName>
    </submittedName>
</protein>
<dbReference type="EMBL" id="BLXT01007141">
    <property type="protein sequence ID" value="GFO36812.1"/>
    <property type="molecule type" value="Genomic_DNA"/>
</dbReference>
<reference evidence="1 2" key="1">
    <citation type="journal article" date="2021" name="Elife">
        <title>Chloroplast acquisition without the gene transfer in kleptoplastic sea slugs, Plakobranchus ocellatus.</title>
        <authorList>
            <person name="Maeda T."/>
            <person name="Takahashi S."/>
            <person name="Yoshida T."/>
            <person name="Shimamura S."/>
            <person name="Takaki Y."/>
            <person name="Nagai Y."/>
            <person name="Toyoda A."/>
            <person name="Suzuki Y."/>
            <person name="Arimoto A."/>
            <person name="Ishii H."/>
            <person name="Satoh N."/>
            <person name="Nishiyama T."/>
            <person name="Hasebe M."/>
            <person name="Maruyama T."/>
            <person name="Minagawa J."/>
            <person name="Obokata J."/>
            <person name="Shigenobu S."/>
        </authorList>
    </citation>
    <scope>NUCLEOTIDE SEQUENCE [LARGE SCALE GENOMIC DNA]</scope>
</reference>
<sequence>MPSRFVHFYQQAALTSQLTLFAQSLVYHNIFTSGVTHHIYLSTTNLASQDRQTDISIRLRISPRSAGCHNRFCYTYVKTLFSKPRRTFSLMYTAGSSGQASIKLFYEQIPQVLTTFLVLRQLEPSV</sequence>
<evidence type="ECO:0000313" key="2">
    <source>
        <dbReference type="Proteomes" id="UP000735302"/>
    </source>
</evidence>
<evidence type="ECO:0000313" key="1">
    <source>
        <dbReference type="EMBL" id="GFO36812.1"/>
    </source>
</evidence>
<dbReference type="Proteomes" id="UP000735302">
    <property type="component" value="Unassembled WGS sequence"/>
</dbReference>
<dbReference type="AlphaFoldDB" id="A0AAV4CY30"/>
<keyword evidence="2" id="KW-1185">Reference proteome</keyword>
<accession>A0AAV4CY30</accession>
<organism evidence="1 2">
    <name type="scientific">Plakobranchus ocellatus</name>
    <dbReference type="NCBI Taxonomy" id="259542"/>
    <lineage>
        <taxon>Eukaryota</taxon>
        <taxon>Metazoa</taxon>
        <taxon>Spiralia</taxon>
        <taxon>Lophotrochozoa</taxon>
        <taxon>Mollusca</taxon>
        <taxon>Gastropoda</taxon>
        <taxon>Heterobranchia</taxon>
        <taxon>Euthyneura</taxon>
        <taxon>Panpulmonata</taxon>
        <taxon>Sacoglossa</taxon>
        <taxon>Placobranchoidea</taxon>
        <taxon>Plakobranchidae</taxon>
        <taxon>Plakobranchus</taxon>
    </lineage>
</organism>
<proteinExistence type="predicted"/>
<gene>
    <name evidence="1" type="ORF">PoB_006331700</name>
</gene>